<dbReference type="RefSeq" id="WP_147714661.1">
    <property type="nucleotide sequence ID" value="NZ_VKAD01000002.1"/>
</dbReference>
<dbReference type="EMBL" id="VKAD01000002">
    <property type="protein sequence ID" value="TXR52065.1"/>
    <property type="molecule type" value="Genomic_DNA"/>
</dbReference>
<gene>
    <name evidence="1" type="ORF">FME95_11660</name>
</gene>
<evidence type="ECO:0000313" key="2">
    <source>
        <dbReference type="Proteomes" id="UP000321764"/>
    </source>
</evidence>
<keyword evidence="2" id="KW-1185">Reference proteome</keyword>
<dbReference type="AlphaFoldDB" id="A0A5C8Z1W1"/>
<sequence length="198" mass="21578">MRTEKMLLGVGGVTNVGGVATSVKVAVAAGEIEIKAGSDTATLRLGETFVFDENLSSVGFEVRNLHDSENRIELQIFETEKGEIKSPSSSVKINNEPTVNVKLPSSVRVRKFVLGDILDPTVYGDGVEVPADPERKRIIIKARKNIFAEHLESVIVFASPDYHDGEGLLLWANESLDVEYTGSVFLRGACDVDVIEFL</sequence>
<accession>A0A5C8Z1W1</accession>
<dbReference type="Proteomes" id="UP000321764">
    <property type="component" value="Unassembled WGS sequence"/>
</dbReference>
<evidence type="ECO:0000313" key="1">
    <source>
        <dbReference type="EMBL" id="TXR52065.1"/>
    </source>
</evidence>
<reference evidence="1 2" key="1">
    <citation type="submission" date="2019-07" db="EMBL/GenBank/DDBJ databases">
        <title>Reinekea sp. strain SSH23 genome sequencing and assembly.</title>
        <authorList>
            <person name="Kim I."/>
        </authorList>
    </citation>
    <scope>NUCLEOTIDE SEQUENCE [LARGE SCALE GENOMIC DNA]</scope>
    <source>
        <strain evidence="1 2">SSH23</strain>
    </source>
</reference>
<name>A0A5C8Z1W1_9GAMM</name>
<proteinExistence type="predicted"/>
<organism evidence="1 2">
    <name type="scientific">Reinekea thalattae</name>
    <dbReference type="NCBI Taxonomy" id="2593301"/>
    <lineage>
        <taxon>Bacteria</taxon>
        <taxon>Pseudomonadati</taxon>
        <taxon>Pseudomonadota</taxon>
        <taxon>Gammaproteobacteria</taxon>
        <taxon>Oceanospirillales</taxon>
        <taxon>Saccharospirillaceae</taxon>
        <taxon>Reinekea</taxon>
    </lineage>
</organism>
<protein>
    <submittedName>
        <fullName evidence="1">Uncharacterized protein</fullName>
    </submittedName>
</protein>
<comment type="caution">
    <text evidence="1">The sequence shown here is derived from an EMBL/GenBank/DDBJ whole genome shotgun (WGS) entry which is preliminary data.</text>
</comment>